<protein>
    <recommendedName>
        <fullName evidence="4">TIGR00153 family protein</fullName>
    </recommendedName>
</protein>
<dbReference type="PANTHER" id="PTHR37298:SF1">
    <property type="entry name" value="UPF0111 PROTEIN YKAA"/>
    <property type="match status" value="1"/>
</dbReference>
<dbReference type="InterPro" id="IPR038078">
    <property type="entry name" value="PhoU-like_sf"/>
</dbReference>
<comment type="caution">
    <text evidence="2">The sequence shown here is derived from an EMBL/GenBank/DDBJ whole genome shotgun (WGS) entry which is preliminary data.</text>
</comment>
<evidence type="ECO:0000313" key="2">
    <source>
        <dbReference type="EMBL" id="EEZ60478.1"/>
    </source>
</evidence>
<dbReference type="Gene3D" id="1.20.58.220">
    <property type="entry name" value="Phosphate transport system protein phou homolog 2, domain 2"/>
    <property type="match status" value="1"/>
</dbReference>
<comment type="similarity">
    <text evidence="1">Belongs to the UPF0111 family.</text>
</comment>
<dbReference type="eggNOG" id="COG1392">
    <property type="taxonomic scope" value="Bacteria"/>
</dbReference>
<evidence type="ECO:0000313" key="3">
    <source>
        <dbReference type="Proteomes" id="UP000006001"/>
    </source>
</evidence>
<organism evidence="2 3">
    <name type="scientific">Slackia exigua (strain ATCC 700122 / DSM 15923 / CIP 105133 / JCM 11022 / KCTC 5966 / S-7)</name>
    <dbReference type="NCBI Taxonomy" id="649764"/>
    <lineage>
        <taxon>Bacteria</taxon>
        <taxon>Bacillati</taxon>
        <taxon>Actinomycetota</taxon>
        <taxon>Coriobacteriia</taxon>
        <taxon>Eggerthellales</taxon>
        <taxon>Eggerthellaceae</taxon>
        <taxon>Slackia</taxon>
    </lineage>
</organism>
<dbReference type="Proteomes" id="UP000006001">
    <property type="component" value="Unassembled WGS sequence"/>
</dbReference>
<evidence type="ECO:0000256" key="1">
    <source>
        <dbReference type="ARBA" id="ARBA00008591"/>
    </source>
</evidence>
<dbReference type="STRING" id="649764.HMPREF0762_01957"/>
<dbReference type="EMBL" id="ACUX02000019">
    <property type="protein sequence ID" value="EEZ60478.1"/>
    <property type="molecule type" value="Genomic_DNA"/>
</dbReference>
<dbReference type="InterPro" id="IPR018445">
    <property type="entry name" value="Put_Phosphate_transp_reg"/>
</dbReference>
<proteinExistence type="inferred from homology"/>
<evidence type="ECO:0008006" key="4">
    <source>
        <dbReference type="Google" id="ProtNLM"/>
    </source>
</evidence>
<reference evidence="2" key="1">
    <citation type="submission" date="2009-10" db="EMBL/GenBank/DDBJ databases">
        <authorList>
            <person name="Weinstock G."/>
            <person name="Sodergren E."/>
            <person name="Clifton S."/>
            <person name="Fulton L."/>
            <person name="Fulton B."/>
            <person name="Courtney L."/>
            <person name="Fronick C."/>
            <person name="Harrison M."/>
            <person name="Strong C."/>
            <person name="Farmer C."/>
            <person name="Delahaunty K."/>
            <person name="Markovic C."/>
            <person name="Hall O."/>
            <person name="Minx P."/>
            <person name="Tomlinson C."/>
            <person name="Mitreva M."/>
            <person name="Nelson J."/>
            <person name="Hou S."/>
            <person name="Wollam A."/>
            <person name="Pepin K.H."/>
            <person name="Johnson M."/>
            <person name="Bhonagiri V."/>
            <person name="Nash W.E."/>
            <person name="Warren W."/>
            <person name="Chinwalla A."/>
            <person name="Mardis E.R."/>
            <person name="Wilson R.K."/>
        </authorList>
    </citation>
    <scope>NUCLEOTIDE SEQUENCE [LARGE SCALE GENOMIC DNA]</scope>
    <source>
        <strain evidence="2">ATCC 700122</strain>
    </source>
</reference>
<keyword evidence="3" id="KW-1185">Reference proteome</keyword>
<name>D0WJD0_SLAES</name>
<dbReference type="AlphaFoldDB" id="D0WJD0"/>
<accession>D0WJD0</accession>
<gene>
    <name evidence="2" type="ORF">HMPREF0762_01957</name>
</gene>
<dbReference type="Pfam" id="PF01865">
    <property type="entry name" value="PhoU_div"/>
    <property type="match status" value="1"/>
</dbReference>
<dbReference type="PANTHER" id="PTHR37298">
    <property type="entry name" value="UPF0111 PROTEIN YKAA"/>
    <property type="match status" value="1"/>
</dbReference>
<sequence>MMAHKKRFNYFDAFERQADLAAREVKILCDAVDDYPGVDGLKDLVDKAHDIEHEGDVVAHEVFNALAVDFMPPLDRDDIITITKGLDDVIDYLEGTIQRFYMHNVETLPEELKDYAKLLRKSTKALCAALKEFRNFKKSKKIMGLIDDIAGIEEEGDELFFRSMHDLYANSTNPIQVHVGDMLYQRLENAIDACEHVSDIMGTILLKNS</sequence>
<dbReference type="HOGENOM" id="CLU_086031_1_0_11"/>
<dbReference type="InterPro" id="IPR052912">
    <property type="entry name" value="UPF0111_domain"/>
</dbReference>
<dbReference type="OrthoDB" id="9797568at2"/>